<dbReference type="PANTHER" id="PTHR34148:SF1">
    <property type="entry name" value="ADENOSYLCOBINAMIDE-GDP RIBAZOLETRANSFERASE"/>
    <property type="match status" value="1"/>
</dbReference>
<proteinExistence type="inferred from homology"/>
<dbReference type="Pfam" id="PF02654">
    <property type="entry name" value="CobS"/>
    <property type="match status" value="1"/>
</dbReference>
<evidence type="ECO:0000256" key="4">
    <source>
        <dbReference type="ARBA" id="ARBA00010561"/>
    </source>
</evidence>
<keyword evidence="12 19" id="KW-1133">Transmembrane helix</keyword>
<evidence type="ECO:0000256" key="16">
    <source>
        <dbReference type="ARBA" id="ARBA00032853"/>
    </source>
</evidence>
<organism evidence="20">
    <name type="scientific">metagenome</name>
    <dbReference type="NCBI Taxonomy" id="256318"/>
    <lineage>
        <taxon>unclassified sequences</taxon>
        <taxon>metagenomes</taxon>
    </lineage>
</organism>
<accession>A0A2P2C4P7</accession>
<evidence type="ECO:0000256" key="5">
    <source>
        <dbReference type="ARBA" id="ARBA00013200"/>
    </source>
</evidence>
<evidence type="ECO:0000256" key="2">
    <source>
        <dbReference type="ARBA" id="ARBA00004651"/>
    </source>
</evidence>
<evidence type="ECO:0000256" key="8">
    <source>
        <dbReference type="ARBA" id="ARBA00022573"/>
    </source>
</evidence>
<evidence type="ECO:0000256" key="17">
    <source>
        <dbReference type="ARBA" id="ARBA00048623"/>
    </source>
</evidence>
<dbReference type="GO" id="GO:0008818">
    <property type="term" value="F:cobalamin 5'-phosphate synthase activity"/>
    <property type="evidence" value="ECO:0007669"/>
    <property type="project" value="InterPro"/>
</dbReference>
<evidence type="ECO:0000256" key="9">
    <source>
        <dbReference type="ARBA" id="ARBA00022679"/>
    </source>
</evidence>
<comment type="pathway">
    <text evidence="3">Cofactor biosynthesis; adenosylcobalamin biosynthesis; adenosylcobalamin from cob(II)yrinate a,c-diamide: step 7/7.</text>
</comment>
<evidence type="ECO:0000256" key="11">
    <source>
        <dbReference type="ARBA" id="ARBA00022842"/>
    </source>
</evidence>
<evidence type="ECO:0000256" key="3">
    <source>
        <dbReference type="ARBA" id="ARBA00004663"/>
    </source>
</evidence>
<dbReference type="PANTHER" id="PTHR34148">
    <property type="entry name" value="ADENOSYLCOBINAMIDE-GDP RIBAZOLETRANSFERASE"/>
    <property type="match status" value="1"/>
</dbReference>
<gene>
    <name evidence="20" type="primary">cobS</name>
    <name evidence="20" type="ORF">NOCA230034</name>
</gene>
<dbReference type="EMBL" id="CZKA01000023">
    <property type="protein sequence ID" value="CUR55702.1"/>
    <property type="molecule type" value="Genomic_DNA"/>
</dbReference>
<evidence type="ECO:0000256" key="7">
    <source>
        <dbReference type="ARBA" id="ARBA00022475"/>
    </source>
</evidence>
<feature type="transmembrane region" description="Helical" evidence="19">
    <location>
        <begin position="171"/>
        <end position="203"/>
    </location>
</feature>
<dbReference type="InterPro" id="IPR003805">
    <property type="entry name" value="CobS"/>
</dbReference>
<keyword evidence="13 19" id="KW-0472">Membrane</keyword>
<comment type="subcellular location">
    <subcellularLocation>
        <location evidence="2">Cell membrane</location>
        <topology evidence="2">Multi-pass membrane protein</topology>
    </subcellularLocation>
</comment>
<keyword evidence="7" id="KW-1003">Cell membrane</keyword>
<dbReference type="GO" id="GO:0005886">
    <property type="term" value="C:plasma membrane"/>
    <property type="evidence" value="ECO:0007669"/>
    <property type="project" value="UniProtKB-SubCell"/>
</dbReference>
<comment type="catalytic activity">
    <reaction evidence="18">
        <text>alpha-ribazole 5'-phosphate + adenosylcob(III)inamide-GDP = adenosylcob(III)alamin 5'-phosphate + GMP + H(+)</text>
        <dbReference type="Rhea" id="RHEA:23560"/>
        <dbReference type="ChEBI" id="CHEBI:15378"/>
        <dbReference type="ChEBI" id="CHEBI:57918"/>
        <dbReference type="ChEBI" id="CHEBI:58115"/>
        <dbReference type="ChEBI" id="CHEBI:60487"/>
        <dbReference type="ChEBI" id="CHEBI:60493"/>
        <dbReference type="EC" id="2.7.8.26"/>
    </reaction>
</comment>
<keyword evidence="8" id="KW-0169">Cobalamin biosynthesis</keyword>
<evidence type="ECO:0000256" key="6">
    <source>
        <dbReference type="ARBA" id="ARBA00015850"/>
    </source>
</evidence>
<comment type="similarity">
    <text evidence="4">Belongs to the CobS family.</text>
</comment>
<evidence type="ECO:0000256" key="13">
    <source>
        <dbReference type="ARBA" id="ARBA00023136"/>
    </source>
</evidence>
<name>A0A2P2C4P7_9ZZZZ</name>
<feature type="transmembrane region" description="Helical" evidence="19">
    <location>
        <begin position="56"/>
        <end position="73"/>
    </location>
</feature>
<evidence type="ECO:0000256" key="15">
    <source>
        <dbReference type="ARBA" id="ARBA00032605"/>
    </source>
</evidence>
<evidence type="ECO:0000256" key="14">
    <source>
        <dbReference type="ARBA" id="ARBA00025228"/>
    </source>
</evidence>
<evidence type="ECO:0000256" key="10">
    <source>
        <dbReference type="ARBA" id="ARBA00022692"/>
    </source>
</evidence>
<feature type="transmembrane region" description="Helical" evidence="19">
    <location>
        <begin position="103"/>
        <end position="123"/>
    </location>
</feature>
<feature type="transmembrane region" description="Helical" evidence="19">
    <location>
        <begin position="129"/>
        <end position="150"/>
    </location>
</feature>
<dbReference type="AlphaFoldDB" id="A0A2P2C4P7"/>
<protein>
    <recommendedName>
        <fullName evidence="6">Adenosylcobinamide-GDP ribazoletransferase</fullName>
        <ecNumber evidence="5">2.7.8.26</ecNumber>
    </recommendedName>
    <alternativeName>
        <fullName evidence="16">Cobalamin synthase</fullName>
    </alternativeName>
    <alternativeName>
        <fullName evidence="15">Cobalamin-5'-phosphate synthase</fullName>
    </alternativeName>
</protein>
<keyword evidence="10 19" id="KW-0812">Transmembrane</keyword>
<comment type="function">
    <text evidence="14">Joins adenosylcobinamide-GDP and alpha-ribazole to generate adenosylcobalamin (Ado-cobalamin). Also synthesizes adenosylcobalamin 5'-phosphate from adenosylcobinamide-GDP and alpha-ribazole 5'-phosphate.</text>
</comment>
<reference evidence="20" key="1">
    <citation type="submission" date="2015-08" db="EMBL/GenBank/DDBJ databases">
        <authorList>
            <person name="Babu N.S."/>
            <person name="Beckwith C.J."/>
            <person name="Beseler K.G."/>
            <person name="Brison A."/>
            <person name="Carone J.V."/>
            <person name="Caskin T.P."/>
            <person name="Diamond M."/>
            <person name="Durham M.E."/>
            <person name="Foxe J.M."/>
            <person name="Go M."/>
            <person name="Henderson B.A."/>
            <person name="Jones I.B."/>
            <person name="McGettigan J.A."/>
            <person name="Micheletti S.J."/>
            <person name="Nasrallah M.E."/>
            <person name="Ortiz D."/>
            <person name="Piller C.R."/>
            <person name="Privatt S.R."/>
            <person name="Schneider S.L."/>
            <person name="Sharp S."/>
            <person name="Smith T.C."/>
            <person name="Stanton J.D."/>
            <person name="Ullery H.E."/>
            <person name="Wilson R.J."/>
            <person name="Serrano M.G."/>
            <person name="Buck G."/>
            <person name="Lee V."/>
            <person name="Wang Y."/>
            <person name="Carvalho R."/>
            <person name="Voegtly L."/>
            <person name="Shi R."/>
            <person name="Duckworth R."/>
            <person name="Johnson A."/>
            <person name="Loviza R."/>
            <person name="Walstead R."/>
            <person name="Shah Z."/>
            <person name="Kiflezghi M."/>
            <person name="Wade K."/>
            <person name="Ball S.L."/>
            <person name="Bradley K.W."/>
            <person name="Asai D.J."/>
            <person name="Bowman C.A."/>
            <person name="Russell D.A."/>
            <person name="Pope W.H."/>
            <person name="Jacobs-Sera D."/>
            <person name="Hendrix R.W."/>
            <person name="Hatfull G.F."/>
        </authorList>
    </citation>
    <scope>NUCLEOTIDE SEQUENCE</scope>
</reference>
<evidence type="ECO:0000256" key="18">
    <source>
        <dbReference type="ARBA" id="ARBA00049504"/>
    </source>
</evidence>
<keyword evidence="9 20" id="KW-0808">Transferase</keyword>
<keyword evidence="11" id="KW-0460">Magnesium</keyword>
<dbReference type="GO" id="GO:0051073">
    <property type="term" value="F:adenosylcobinamide-GDP ribazoletransferase activity"/>
    <property type="evidence" value="ECO:0007669"/>
    <property type="project" value="UniProtKB-EC"/>
</dbReference>
<dbReference type="UniPathway" id="UPA00148">
    <property type="reaction ID" value="UER00238"/>
</dbReference>
<dbReference type="EC" id="2.7.8.26" evidence="5"/>
<evidence type="ECO:0000313" key="20">
    <source>
        <dbReference type="EMBL" id="CUR55702.1"/>
    </source>
</evidence>
<evidence type="ECO:0000256" key="1">
    <source>
        <dbReference type="ARBA" id="ARBA00001946"/>
    </source>
</evidence>
<sequence length="237" mass="24252">MSPVWLVLGTLTILPVPAPRSVDRRSAGWAMTLAPLVGLLLAVVPTAFLVLDGDPLLVAVLAVGVLAVLTRGLHLDGLADTADGLGSGRRADQALAIMKRSDIGPFGVATLVLAILVQVSAIAALDDPWAVGAAIVVSRAVLPLVCVRWFSAARPEGLGATVAGSVAWWQAAIALGVAGLVCWVAGAPYSLIGLLAGLALAWHCRRRFGGMTGDVYGACVEITLAAALLAELCLRAL</sequence>
<comment type="cofactor">
    <cofactor evidence="1">
        <name>Mg(2+)</name>
        <dbReference type="ChEBI" id="CHEBI:18420"/>
    </cofactor>
</comment>
<evidence type="ECO:0000256" key="19">
    <source>
        <dbReference type="SAM" id="Phobius"/>
    </source>
</evidence>
<evidence type="ECO:0000256" key="12">
    <source>
        <dbReference type="ARBA" id="ARBA00022989"/>
    </source>
</evidence>
<dbReference type="HAMAP" id="MF_00719">
    <property type="entry name" value="CobS"/>
    <property type="match status" value="1"/>
</dbReference>
<dbReference type="GO" id="GO:0009236">
    <property type="term" value="P:cobalamin biosynthetic process"/>
    <property type="evidence" value="ECO:0007669"/>
    <property type="project" value="UniProtKB-UniPathway"/>
</dbReference>
<comment type="catalytic activity">
    <reaction evidence="17">
        <text>alpha-ribazole + adenosylcob(III)inamide-GDP = adenosylcob(III)alamin + GMP + H(+)</text>
        <dbReference type="Rhea" id="RHEA:16049"/>
        <dbReference type="ChEBI" id="CHEBI:10329"/>
        <dbReference type="ChEBI" id="CHEBI:15378"/>
        <dbReference type="ChEBI" id="CHEBI:18408"/>
        <dbReference type="ChEBI" id="CHEBI:58115"/>
        <dbReference type="ChEBI" id="CHEBI:60487"/>
        <dbReference type="EC" id="2.7.8.26"/>
    </reaction>
</comment>
<feature type="transmembrane region" description="Helical" evidence="19">
    <location>
        <begin position="29"/>
        <end position="50"/>
    </location>
</feature>